<sequence>MIQSVVSEQPSAPPIAVRNRRSPSSSLPLLRACAADQARERESAGILIQSESCILGLIEVASYCLNSEALKWDDGCWSSYGSAKNVTRSWTTFVDD</sequence>
<keyword evidence="3" id="KW-1185">Reference proteome</keyword>
<dbReference type="EMBL" id="OOIL02001340">
    <property type="protein sequence ID" value="VFQ74567.1"/>
    <property type="molecule type" value="Genomic_DNA"/>
</dbReference>
<gene>
    <name evidence="2" type="ORF">CCAM_LOCUS16343</name>
</gene>
<feature type="compositionally biased region" description="Polar residues" evidence="1">
    <location>
        <begin position="1"/>
        <end position="10"/>
    </location>
</feature>
<protein>
    <submittedName>
        <fullName evidence="2">Uncharacterized protein</fullName>
    </submittedName>
</protein>
<dbReference type="AlphaFoldDB" id="A0A484LE05"/>
<reference evidence="2 3" key="1">
    <citation type="submission" date="2018-04" db="EMBL/GenBank/DDBJ databases">
        <authorList>
            <person name="Vogel A."/>
        </authorList>
    </citation>
    <scope>NUCLEOTIDE SEQUENCE [LARGE SCALE GENOMIC DNA]</scope>
</reference>
<evidence type="ECO:0000313" key="3">
    <source>
        <dbReference type="Proteomes" id="UP000595140"/>
    </source>
</evidence>
<accession>A0A484LE05</accession>
<feature type="region of interest" description="Disordered" evidence="1">
    <location>
        <begin position="1"/>
        <end position="25"/>
    </location>
</feature>
<name>A0A484LE05_9ASTE</name>
<proteinExistence type="predicted"/>
<evidence type="ECO:0000313" key="2">
    <source>
        <dbReference type="EMBL" id="VFQ74567.1"/>
    </source>
</evidence>
<evidence type="ECO:0000256" key="1">
    <source>
        <dbReference type="SAM" id="MobiDB-lite"/>
    </source>
</evidence>
<organism evidence="2 3">
    <name type="scientific">Cuscuta campestris</name>
    <dbReference type="NCBI Taxonomy" id="132261"/>
    <lineage>
        <taxon>Eukaryota</taxon>
        <taxon>Viridiplantae</taxon>
        <taxon>Streptophyta</taxon>
        <taxon>Embryophyta</taxon>
        <taxon>Tracheophyta</taxon>
        <taxon>Spermatophyta</taxon>
        <taxon>Magnoliopsida</taxon>
        <taxon>eudicotyledons</taxon>
        <taxon>Gunneridae</taxon>
        <taxon>Pentapetalae</taxon>
        <taxon>asterids</taxon>
        <taxon>lamiids</taxon>
        <taxon>Solanales</taxon>
        <taxon>Convolvulaceae</taxon>
        <taxon>Cuscuteae</taxon>
        <taxon>Cuscuta</taxon>
        <taxon>Cuscuta subgen. Grammica</taxon>
        <taxon>Cuscuta sect. Cleistogrammica</taxon>
    </lineage>
</organism>
<dbReference type="Proteomes" id="UP000595140">
    <property type="component" value="Unassembled WGS sequence"/>
</dbReference>